<sequence>MDTPALRSQAKGLHALGDEACLHIFGIGVKGAPLGYSFIHLLLYDLQLLYLLQKTGAQISTISSKRRKENSMTDINKRWLDLTLGPASIEG</sequence>
<gene>
    <name evidence="1" type="ORF">V6N12_059300</name>
</gene>
<proteinExistence type="predicted"/>
<comment type="caution">
    <text evidence="1">The sequence shown here is derived from an EMBL/GenBank/DDBJ whole genome shotgun (WGS) entry which is preliminary data.</text>
</comment>
<dbReference type="EMBL" id="JBBPBM010000010">
    <property type="protein sequence ID" value="KAK8565746.1"/>
    <property type="molecule type" value="Genomic_DNA"/>
</dbReference>
<organism evidence="1 2">
    <name type="scientific">Hibiscus sabdariffa</name>
    <name type="common">roselle</name>
    <dbReference type="NCBI Taxonomy" id="183260"/>
    <lineage>
        <taxon>Eukaryota</taxon>
        <taxon>Viridiplantae</taxon>
        <taxon>Streptophyta</taxon>
        <taxon>Embryophyta</taxon>
        <taxon>Tracheophyta</taxon>
        <taxon>Spermatophyta</taxon>
        <taxon>Magnoliopsida</taxon>
        <taxon>eudicotyledons</taxon>
        <taxon>Gunneridae</taxon>
        <taxon>Pentapetalae</taxon>
        <taxon>rosids</taxon>
        <taxon>malvids</taxon>
        <taxon>Malvales</taxon>
        <taxon>Malvaceae</taxon>
        <taxon>Malvoideae</taxon>
        <taxon>Hibiscus</taxon>
    </lineage>
</organism>
<keyword evidence="2" id="KW-1185">Reference proteome</keyword>
<reference evidence="1 2" key="1">
    <citation type="journal article" date="2024" name="G3 (Bethesda)">
        <title>Genome assembly of Hibiscus sabdariffa L. provides insights into metabolisms of medicinal natural products.</title>
        <authorList>
            <person name="Kim T."/>
        </authorList>
    </citation>
    <scope>NUCLEOTIDE SEQUENCE [LARGE SCALE GENOMIC DNA]</scope>
    <source>
        <strain evidence="1">TK-2024</strain>
        <tissue evidence="1">Old leaves</tissue>
    </source>
</reference>
<evidence type="ECO:0000313" key="2">
    <source>
        <dbReference type="Proteomes" id="UP001472677"/>
    </source>
</evidence>
<dbReference type="Proteomes" id="UP001472677">
    <property type="component" value="Unassembled WGS sequence"/>
</dbReference>
<name>A0ABR2EV59_9ROSI</name>
<accession>A0ABR2EV59</accession>
<evidence type="ECO:0000313" key="1">
    <source>
        <dbReference type="EMBL" id="KAK8565746.1"/>
    </source>
</evidence>
<protein>
    <submittedName>
        <fullName evidence="1">Uncharacterized protein</fullName>
    </submittedName>
</protein>